<dbReference type="GO" id="GO:0006950">
    <property type="term" value="P:response to stress"/>
    <property type="evidence" value="ECO:0007669"/>
    <property type="project" value="TreeGrafter"/>
</dbReference>
<sequence length="147" mass="16940">MTDVLRLDDQLCFALHAASRAMTGAYQPLLEELGVTYPQYLVLMALWEEDGARVSRLGERLYLDSATLTPLLKRLESRALVERRRSRVDERVVEVFLTPEGKRLEQRALELYPQLACKTRLSLGEIVRLRDTLRKLTRTLHEATGEE</sequence>
<keyword evidence="3" id="KW-0805">Transcription regulation</keyword>
<keyword evidence="8" id="KW-1185">Reference proteome</keyword>
<dbReference type="PROSITE" id="PS50995">
    <property type="entry name" value="HTH_MARR_2"/>
    <property type="match status" value="1"/>
</dbReference>
<evidence type="ECO:0000256" key="3">
    <source>
        <dbReference type="ARBA" id="ARBA00023015"/>
    </source>
</evidence>
<keyword evidence="2" id="KW-0963">Cytoplasm</keyword>
<dbReference type="Gene3D" id="1.10.10.10">
    <property type="entry name" value="Winged helix-like DNA-binding domain superfamily/Winged helix DNA-binding domain"/>
    <property type="match status" value="1"/>
</dbReference>
<proteinExistence type="predicted"/>
<comment type="caution">
    <text evidence="7">The sequence shown here is derived from an EMBL/GenBank/DDBJ whole genome shotgun (WGS) entry which is preliminary data.</text>
</comment>
<evidence type="ECO:0000313" key="7">
    <source>
        <dbReference type="EMBL" id="EPX55422.1"/>
    </source>
</evidence>
<dbReference type="InterPro" id="IPR000835">
    <property type="entry name" value="HTH_MarR-typ"/>
</dbReference>
<dbReference type="OrthoDB" id="9806864at2"/>
<dbReference type="Proteomes" id="UP000011682">
    <property type="component" value="Unassembled WGS sequence"/>
</dbReference>
<dbReference type="SMART" id="SM00347">
    <property type="entry name" value="HTH_MARR"/>
    <property type="match status" value="1"/>
</dbReference>
<feature type="domain" description="HTH marR-type" evidence="6">
    <location>
        <begin position="8"/>
        <end position="138"/>
    </location>
</feature>
<organism evidence="7 8">
    <name type="scientific">Cystobacter fuscus (strain ATCC 25194 / DSM 2262 / NBRC 100088 / M29)</name>
    <dbReference type="NCBI Taxonomy" id="1242864"/>
    <lineage>
        <taxon>Bacteria</taxon>
        <taxon>Pseudomonadati</taxon>
        <taxon>Myxococcota</taxon>
        <taxon>Myxococcia</taxon>
        <taxon>Myxococcales</taxon>
        <taxon>Cystobacterineae</taxon>
        <taxon>Archangiaceae</taxon>
        <taxon>Cystobacter</taxon>
    </lineage>
</organism>
<keyword evidence="5" id="KW-0804">Transcription</keyword>
<dbReference type="SUPFAM" id="SSF46785">
    <property type="entry name" value="Winged helix' DNA-binding domain"/>
    <property type="match status" value="1"/>
</dbReference>
<name>S9NZG7_CYSF2</name>
<dbReference type="RefSeq" id="WP_002624113.1">
    <property type="nucleotide sequence ID" value="NZ_ANAH02000071.1"/>
</dbReference>
<dbReference type="FunFam" id="1.10.10.10:FF:000163">
    <property type="entry name" value="MarR family transcriptional regulator"/>
    <property type="match status" value="1"/>
</dbReference>
<accession>S9NZG7</accession>
<dbReference type="eggNOG" id="COG1846">
    <property type="taxonomic scope" value="Bacteria"/>
</dbReference>
<dbReference type="GO" id="GO:0003677">
    <property type="term" value="F:DNA binding"/>
    <property type="evidence" value="ECO:0007669"/>
    <property type="project" value="UniProtKB-KW"/>
</dbReference>
<protein>
    <submittedName>
        <fullName evidence="7">Organic hydroperoxide resistance transcriptional regulator</fullName>
    </submittedName>
</protein>
<evidence type="ECO:0000256" key="2">
    <source>
        <dbReference type="ARBA" id="ARBA00022490"/>
    </source>
</evidence>
<dbReference type="InterPro" id="IPR036388">
    <property type="entry name" value="WH-like_DNA-bd_sf"/>
</dbReference>
<dbReference type="PRINTS" id="PR00598">
    <property type="entry name" value="HTHMARR"/>
</dbReference>
<dbReference type="InterPro" id="IPR055166">
    <property type="entry name" value="Transc_reg_Sar_Rot_HTH"/>
</dbReference>
<dbReference type="PANTHER" id="PTHR33164">
    <property type="entry name" value="TRANSCRIPTIONAL REGULATOR, MARR FAMILY"/>
    <property type="match status" value="1"/>
</dbReference>
<dbReference type="InterPro" id="IPR036390">
    <property type="entry name" value="WH_DNA-bd_sf"/>
</dbReference>
<comment type="subcellular location">
    <subcellularLocation>
        <location evidence="1">Cytoplasm</location>
    </subcellularLocation>
</comment>
<reference evidence="7" key="1">
    <citation type="submission" date="2013-05" db="EMBL/GenBank/DDBJ databases">
        <title>Genome assembly of Cystobacter fuscus DSM 2262.</title>
        <authorList>
            <person name="Sharma G."/>
            <person name="Khatri I."/>
            <person name="Kaur C."/>
            <person name="Mayilraj S."/>
            <person name="Subramanian S."/>
        </authorList>
    </citation>
    <scope>NUCLEOTIDE SEQUENCE [LARGE SCALE GENOMIC DNA]</scope>
    <source>
        <strain evidence="7">DSM 2262</strain>
    </source>
</reference>
<dbReference type="GO" id="GO:0003700">
    <property type="term" value="F:DNA-binding transcription factor activity"/>
    <property type="evidence" value="ECO:0007669"/>
    <property type="project" value="InterPro"/>
</dbReference>
<dbReference type="EMBL" id="ANAH02000071">
    <property type="protein sequence ID" value="EPX55422.1"/>
    <property type="molecule type" value="Genomic_DNA"/>
</dbReference>
<evidence type="ECO:0000259" key="6">
    <source>
        <dbReference type="PROSITE" id="PS50995"/>
    </source>
</evidence>
<dbReference type="GO" id="GO:0005737">
    <property type="term" value="C:cytoplasm"/>
    <property type="evidence" value="ECO:0007669"/>
    <property type="project" value="UniProtKB-SubCell"/>
</dbReference>
<evidence type="ECO:0000256" key="5">
    <source>
        <dbReference type="ARBA" id="ARBA00023163"/>
    </source>
</evidence>
<dbReference type="InterPro" id="IPR039422">
    <property type="entry name" value="MarR/SlyA-like"/>
</dbReference>
<keyword evidence="4" id="KW-0238">DNA-binding</keyword>
<evidence type="ECO:0000256" key="4">
    <source>
        <dbReference type="ARBA" id="ARBA00023125"/>
    </source>
</evidence>
<dbReference type="Pfam" id="PF22381">
    <property type="entry name" value="Staph_reg_Sar_Rot"/>
    <property type="match status" value="1"/>
</dbReference>
<evidence type="ECO:0000256" key="1">
    <source>
        <dbReference type="ARBA" id="ARBA00004496"/>
    </source>
</evidence>
<dbReference type="PANTHER" id="PTHR33164:SF5">
    <property type="entry name" value="ORGANIC HYDROPEROXIDE RESISTANCE TRANSCRIPTIONAL REGULATOR"/>
    <property type="match status" value="1"/>
</dbReference>
<evidence type="ECO:0000313" key="8">
    <source>
        <dbReference type="Proteomes" id="UP000011682"/>
    </source>
</evidence>
<gene>
    <name evidence="7" type="ORF">D187_009033</name>
</gene>
<dbReference type="AlphaFoldDB" id="S9NZG7"/>